<dbReference type="AlphaFoldDB" id="A0A5C8UQU7"/>
<keyword evidence="4" id="KW-1185">Reference proteome</keyword>
<feature type="transmembrane region" description="Helical" evidence="2">
    <location>
        <begin position="46"/>
        <end position="69"/>
    </location>
</feature>
<feature type="transmembrane region" description="Helical" evidence="2">
    <location>
        <begin position="7"/>
        <end position="34"/>
    </location>
</feature>
<organism evidence="3 4">
    <name type="scientific">Lacisediminihabitans profunda</name>
    <dbReference type="NCBI Taxonomy" id="2594790"/>
    <lineage>
        <taxon>Bacteria</taxon>
        <taxon>Bacillati</taxon>
        <taxon>Actinomycetota</taxon>
        <taxon>Actinomycetes</taxon>
        <taxon>Micrococcales</taxon>
        <taxon>Microbacteriaceae</taxon>
        <taxon>Lacisediminihabitans</taxon>
    </lineage>
</organism>
<evidence type="ECO:0000256" key="1">
    <source>
        <dbReference type="SAM" id="MobiDB-lite"/>
    </source>
</evidence>
<keyword evidence="2" id="KW-0812">Transmembrane</keyword>
<dbReference type="InterPro" id="IPR046124">
    <property type="entry name" value="DUF6121"/>
</dbReference>
<feature type="transmembrane region" description="Helical" evidence="2">
    <location>
        <begin position="122"/>
        <end position="143"/>
    </location>
</feature>
<feature type="compositionally biased region" description="Basic and acidic residues" evidence="1">
    <location>
        <begin position="156"/>
        <end position="169"/>
    </location>
</feature>
<protein>
    <submittedName>
        <fullName evidence="3">Uncharacterized protein</fullName>
    </submittedName>
</protein>
<keyword evidence="2" id="KW-1133">Transmembrane helix</keyword>
<evidence type="ECO:0000313" key="4">
    <source>
        <dbReference type="Proteomes" id="UP000321379"/>
    </source>
</evidence>
<gene>
    <name evidence="3" type="ORF">FVP33_09785</name>
</gene>
<feature type="region of interest" description="Disordered" evidence="1">
    <location>
        <begin position="147"/>
        <end position="169"/>
    </location>
</feature>
<comment type="caution">
    <text evidence="3">The sequence shown here is derived from an EMBL/GenBank/DDBJ whole genome shotgun (WGS) entry which is preliminary data.</text>
</comment>
<dbReference type="RefSeq" id="WP_147783484.1">
    <property type="nucleotide sequence ID" value="NZ_VRMG01000007.1"/>
</dbReference>
<sequence>MAVDRRYASIVAIFASVLFAALAIAASGLISLFADREVLTETDAGPLVAPIMFVVATAALFAQLVAAATSPRRRGIGVARAMVIGAVVYLAFLLSGAIIYALGSGRPLRGILFLAANAIGPFAAAVGLLAALVALLYLILMSYRQSGGASRTPRWPWEDRDDRDREERD</sequence>
<proteinExistence type="predicted"/>
<name>A0A5C8UQU7_9MICO</name>
<accession>A0A5C8UQU7</accession>
<reference evidence="3 4" key="1">
    <citation type="submission" date="2019-08" db="EMBL/GenBank/DDBJ databases">
        <title>Bacterial whole genome sequence for Glaciihabitans sp. CHu50b-6-2.</title>
        <authorList>
            <person name="Jin L."/>
        </authorList>
    </citation>
    <scope>NUCLEOTIDE SEQUENCE [LARGE SCALE GENOMIC DNA]</scope>
    <source>
        <strain evidence="3 4">CHu50b-6-2</strain>
    </source>
</reference>
<dbReference type="EMBL" id="VRMG01000007">
    <property type="protein sequence ID" value="TXN30300.1"/>
    <property type="molecule type" value="Genomic_DNA"/>
</dbReference>
<keyword evidence="2" id="KW-0472">Membrane</keyword>
<dbReference type="Pfam" id="PF19616">
    <property type="entry name" value="DUF6121"/>
    <property type="match status" value="1"/>
</dbReference>
<dbReference type="Proteomes" id="UP000321379">
    <property type="component" value="Unassembled WGS sequence"/>
</dbReference>
<evidence type="ECO:0000313" key="3">
    <source>
        <dbReference type="EMBL" id="TXN30300.1"/>
    </source>
</evidence>
<feature type="transmembrane region" description="Helical" evidence="2">
    <location>
        <begin position="81"/>
        <end position="102"/>
    </location>
</feature>
<evidence type="ECO:0000256" key="2">
    <source>
        <dbReference type="SAM" id="Phobius"/>
    </source>
</evidence>